<keyword evidence="2" id="KW-1185">Reference proteome</keyword>
<comment type="caution">
    <text evidence="1">The sequence shown here is derived from an EMBL/GenBank/DDBJ whole genome shotgun (WGS) entry which is preliminary data.</text>
</comment>
<sequence length="493" mass="57120">MDTPFDVTAWRPTRVPKPGDLELSDNDITSLGLQLQDQTNAIHAHAYDPNTWLQRAKTLKELRYPELALGDAHKASALCRKHLNRLDDGTKIFWRLGHRMGFWMLDPDEPRDEEQNDMLEQYLVRLQSRAHQVEVNCMYFFPEHEEGRFRRRAYPWIHESHRQRSDNLLDLLSQEFADNIANHEDDERPHCVVRRHAFGQSDNGKDTRDVLGVFAAKGIDAGEEILVDKTRTWGCNGPGRNVDMRNLFGGKGCGDPIHPNDESDDANLDLRWIRDDAGKQAATTLLNCRLLLCCIQDSVEHPLDHPLIARLTPTYREDKMNVYSLLHDFTLPNQALQRFGIDIFANHNFDTWVLFTIQARVLNNSCGDPIAECLNPLFCLFNHSCEPNVLWTTAEDHRTIRVRAARNLQQGEQLFVEYDGFMSDQPLATRRKRMMQWLDGPCQCSRCAREEKEIQRQRKEKRDSVSEVETREWDIPNHAKVVLPEDLLVPLKN</sequence>
<gene>
    <name evidence="1" type="ORF">LTR37_002451</name>
</gene>
<organism evidence="1 2">
    <name type="scientific">Vermiconidia calcicola</name>
    <dbReference type="NCBI Taxonomy" id="1690605"/>
    <lineage>
        <taxon>Eukaryota</taxon>
        <taxon>Fungi</taxon>
        <taxon>Dikarya</taxon>
        <taxon>Ascomycota</taxon>
        <taxon>Pezizomycotina</taxon>
        <taxon>Dothideomycetes</taxon>
        <taxon>Dothideomycetidae</taxon>
        <taxon>Mycosphaerellales</taxon>
        <taxon>Extremaceae</taxon>
        <taxon>Vermiconidia</taxon>
    </lineage>
</organism>
<name>A0ACC3NT00_9PEZI</name>
<evidence type="ECO:0000313" key="2">
    <source>
        <dbReference type="Proteomes" id="UP001281147"/>
    </source>
</evidence>
<proteinExistence type="predicted"/>
<protein>
    <submittedName>
        <fullName evidence="1">Uncharacterized protein</fullName>
    </submittedName>
</protein>
<evidence type="ECO:0000313" key="1">
    <source>
        <dbReference type="EMBL" id="KAK3722459.1"/>
    </source>
</evidence>
<dbReference type="Proteomes" id="UP001281147">
    <property type="component" value="Unassembled WGS sequence"/>
</dbReference>
<dbReference type="EMBL" id="JAUTXU010000013">
    <property type="protein sequence ID" value="KAK3722459.1"/>
    <property type="molecule type" value="Genomic_DNA"/>
</dbReference>
<accession>A0ACC3NT00</accession>
<reference evidence="1" key="1">
    <citation type="submission" date="2023-07" db="EMBL/GenBank/DDBJ databases">
        <title>Black Yeasts Isolated from many extreme environments.</title>
        <authorList>
            <person name="Coleine C."/>
            <person name="Stajich J.E."/>
            <person name="Selbmann L."/>
        </authorList>
    </citation>
    <scope>NUCLEOTIDE SEQUENCE</scope>
    <source>
        <strain evidence="1">CCFEE 5714</strain>
    </source>
</reference>